<keyword evidence="6" id="KW-0067">ATP-binding</keyword>
<reference evidence="13" key="1">
    <citation type="journal article" date="2009" name="Genome Res.">
        <title>Comparative genomic analyses of the human fungal pathogens Coccidioides and their relatives.</title>
        <authorList>
            <person name="Sharpton T.J."/>
            <person name="Stajich J.E."/>
            <person name="Rounsley S.D."/>
            <person name="Gardner M.J."/>
            <person name="Wortman J.R."/>
            <person name="Jordar V.S."/>
            <person name="Maiti R."/>
            <person name="Kodira C.D."/>
            <person name="Neafsey D.E."/>
            <person name="Zeng Q."/>
            <person name="Hung C.-Y."/>
            <person name="McMahan C."/>
            <person name="Muszewska A."/>
            <person name="Grynberg M."/>
            <person name="Mandel M.A."/>
            <person name="Kellner E.M."/>
            <person name="Barker B.M."/>
            <person name="Galgiani J.N."/>
            <person name="Orbach M.J."/>
            <person name="Kirkland T.N."/>
            <person name="Cole G.T."/>
            <person name="Henn M.R."/>
            <person name="Birren B.W."/>
            <person name="Taylor J.W."/>
        </authorList>
    </citation>
    <scope>NUCLEOTIDE SEQUENCE [LARGE SCALE GENOMIC DNA]</scope>
    <source>
        <strain evidence="13">RS</strain>
    </source>
</reference>
<keyword evidence="4" id="KW-0812">Transmembrane</keyword>
<dbReference type="EMBL" id="GG704913">
    <property type="protein sequence ID" value="EAS29997.2"/>
    <property type="molecule type" value="Genomic_DNA"/>
</dbReference>
<feature type="domain" description="ABC transmembrane type-1" evidence="11">
    <location>
        <begin position="470"/>
        <end position="743"/>
    </location>
</feature>
<dbReference type="PROSITE" id="PS50893">
    <property type="entry name" value="ABC_TRANSPORTER_2"/>
    <property type="match status" value="1"/>
</dbReference>
<dbReference type="PANTHER" id="PTHR47844:SF1">
    <property type="entry name" value="EXOSTOSIN-LIKE 2"/>
    <property type="match status" value="1"/>
</dbReference>
<reference evidence="13" key="2">
    <citation type="journal article" date="2010" name="Genome Res.">
        <title>Population genomic sequencing of Coccidioides fungi reveals recent hybridization and transposon control.</title>
        <authorList>
            <person name="Neafsey D.E."/>
            <person name="Barker B.M."/>
            <person name="Sharpton T.J."/>
            <person name="Stajich J.E."/>
            <person name="Park D.J."/>
            <person name="Whiston E."/>
            <person name="Hung C.-Y."/>
            <person name="McMahan C."/>
            <person name="White J."/>
            <person name="Sykes S."/>
            <person name="Heiman D."/>
            <person name="Young S."/>
            <person name="Zeng Q."/>
            <person name="Abouelleil A."/>
            <person name="Aftuck L."/>
            <person name="Bessette D."/>
            <person name="Brown A."/>
            <person name="FitzGerald M."/>
            <person name="Lui A."/>
            <person name="Macdonald J.P."/>
            <person name="Priest M."/>
            <person name="Orbach M.J."/>
            <person name="Galgiani J.N."/>
            <person name="Kirkland T.N."/>
            <person name="Cole G.T."/>
            <person name="Birren B.W."/>
            <person name="Henn M.R."/>
            <person name="Taylor J.W."/>
            <person name="Rounsley S.D."/>
        </authorList>
    </citation>
    <scope>GENOME REANNOTATION</scope>
    <source>
        <strain evidence="13">RS</strain>
    </source>
</reference>
<evidence type="ECO:0000313" key="13">
    <source>
        <dbReference type="Proteomes" id="UP000001261"/>
    </source>
</evidence>
<dbReference type="GO" id="GO:0005524">
    <property type="term" value="F:ATP binding"/>
    <property type="evidence" value="ECO:0007669"/>
    <property type="project" value="UniProtKB-KW"/>
</dbReference>
<protein>
    <submittedName>
        <fullName evidence="12">Polysaccharide synthase Cps1</fullName>
    </submittedName>
</protein>
<keyword evidence="3" id="KW-0808">Transferase</keyword>
<dbReference type="OMA" id="WESPHLL"/>
<dbReference type="InterPro" id="IPR003439">
    <property type="entry name" value="ABC_transporter-like_ATP-bd"/>
</dbReference>
<dbReference type="AlphaFoldDB" id="A0A0E1RW92"/>
<dbReference type="Pfam" id="PF00005">
    <property type="entry name" value="ABC_tran"/>
    <property type="match status" value="1"/>
</dbReference>
<keyword evidence="13" id="KW-1185">Reference proteome</keyword>
<dbReference type="InterPro" id="IPR036640">
    <property type="entry name" value="ABC1_TM_sf"/>
</dbReference>
<dbReference type="SUPFAM" id="SSF52540">
    <property type="entry name" value="P-loop containing nucleoside triphosphate hydrolases"/>
    <property type="match status" value="1"/>
</dbReference>
<dbReference type="Pfam" id="PF00664">
    <property type="entry name" value="ABC_membrane"/>
    <property type="match status" value="1"/>
</dbReference>
<dbReference type="SUPFAM" id="SSF90123">
    <property type="entry name" value="ABC transporter transmembrane region"/>
    <property type="match status" value="1"/>
</dbReference>
<dbReference type="InterPro" id="IPR017871">
    <property type="entry name" value="ABC_transporter-like_CS"/>
</dbReference>
<evidence type="ECO:0000256" key="5">
    <source>
        <dbReference type="ARBA" id="ARBA00022741"/>
    </source>
</evidence>
<dbReference type="PROSITE" id="PS50929">
    <property type="entry name" value="ABC_TM1F"/>
    <property type="match status" value="1"/>
</dbReference>
<evidence type="ECO:0000313" key="12">
    <source>
        <dbReference type="EMBL" id="EAS29997.2"/>
    </source>
</evidence>
<dbReference type="SUPFAM" id="SSF53448">
    <property type="entry name" value="Nucleotide-diphospho-sugar transferases"/>
    <property type="match status" value="1"/>
</dbReference>
<dbReference type="Gene3D" id="3.40.50.300">
    <property type="entry name" value="P-loop containing nucleotide triphosphate hydrolases"/>
    <property type="match status" value="1"/>
</dbReference>
<sequence length="1015" mass="116329">MPPQESVGMMSFQLWAFWSIFCYRYVRLIVNLWAYHRLKPIPPPGPLGPADVTVVIPCLNINRQRLAETLESIRKNGPRKLILVTVKEEQVVAEAVIGMVGLSQVQVVTVQQCGKRRQLVAGIQLVATDITVLADDDVIWESPHLLKWILAPFGREKMGGVGTCQGLQHGLVHGLCQRVWSFLGALYLERRNFDCAAATYMDGGTPCMSGRTAAYRSKILQDPKFLEAFGGETWQSKQLQPDDDNFITHWLDSHFWDMHFQYHPEALVLTTLKDNWGYLKQCLRWSRSNWRSNLRSLVCKRFIWRRHAYSTYAVFLTTLSPPAFLVESALIWLCHRATENDIVAHRWSLRLLLLWMFLTKVIKFLGYFKRNPSDIALIPISVLFGYFHGILKVYAACTLHVTSWGTRDMVTREPKLGNNDTPNQRAPDTFGSWWHSFNAKERLTPWRRRTIFFWTNAWPAGQPRLQLRLLGVGLCLLAERALNVLMPLRVGQMMSRLSKSSNLPEEIYHLAFLHFLEPGYLIASVRTYLLLPLEHYWDRRLKINTFAKVMSLPSEFDEAWDLATLSDVISDVGCFEAVISLTIFMLIPVLSDTILTFTSIYYQLGSRAAVSFAVIMGSYIFLSGKLRSQQHNRWKIYRDSIRREKEACRGSIFNWRTVICFGRLEQEITRFQNIVDARLNSSQHPAALSILRGALQFLVYTAGPAGCVMITRNMSEVATMFIFLARLREPLENMQSFLDAIHLELAKVDSLIEISEKETSVCYQRQKVLLVNQGNTHWSIEFKSVDFSYNKQCQVLEGLSFRVPGGETIAFVGESGSGKSTILNLLLQLHFPQRGSIQINESDISESQKEGITFVPQKPSFFSDRSIMENLKYANSNVEDAEIYKICHSLLIHDRIQRCPEGYNTRYQDAMFSGGEQQRLAIARALTRDARVLLLDELTNSQDNRTASCILDVLKSRANGRTTILVSHNLREIKNVHQIFFLDKGRVVEQGKHEELVDLKGHYYKLWSIQQQAGE</sequence>
<dbReference type="InterPro" id="IPR029044">
    <property type="entry name" value="Nucleotide-diphossugar_trans"/>
</dbReference>
<evidence type="ECO:0000256" key="6">
    <source>
        <dbReference type="ARBA" id="ARBA00022840"/>
    </source>
</evidence>
<keyword evidence="2" id="KW-0328">Glycosyltransferase</keyword>
<dbReference type="GO" id="GO:0016887">
    <property type="term" value="F:ATP hydrolysis activity"/>
    <property type="evidence" value="ECO:0007669"/>
    <property type="project" value="InterPro"/>
</dbReference>
<dbReference type="OrthoDB" id="4200921at2759"/>
<dbReference type="CDD" id="cd06434">
    <property type="entry name" value="GT2_HAS"/>
    <property type="match status" value="1"/>
</dbReference>
<organism evidence="12 13">
    <name type="scientific">Coccidioides immitis (strain RS)</name>
    <name type="common">Valley fever fungus</name>
    <dbReference type="NCBI Taxonomy" id="246410"/>
    <lineage>
        <taxon>Eukaryota</taxon>
        <taxon>Fungi</taxon>
        <taxon>Dikarya</taxon>
        <taxon>Ascomycota</taxon>
        <taxon>Pezizomycotina</taxon>
        <taxon>Eurotiomycetes</taxon>
        <taxon>Eurotiomycetidae</taxon>
        <taxon>Onygenales</taxon>
        <taxon>Onygenaceae</taxon>
        <taxon>Coccidioides</taxon>
    </lineage>
</organism>
<dbReference type="GO" id="GO:0140359">
    <property type="term" value="F:ABC-type transporter activity"/>
    <property type="evidence" value="ECO:0007669"/>
    <property type="project" value="InterPro"/>
</dbReference>
<accession>A0A0E1RW92</accession>
<dbReference type="InterPro" id="IPR027417">
    <property type="entry name" value="P-loop_NTPase"/>
</dbReference>
<dbReference type="PANTHER" id="PTHR47844">
    <property type="entry name" value="SYNTHASE CPS1, PUTATIVE (AFU_ORTHOLOGUE AFUA_7G02500)-RELATED"/>
    <property type="match status" value="1"/>
</dbReference>
<dbReference type="Pfam" id="PF13641">
    <property type="entry name" value="Glyco_tranf_2_3"/>
    <property type="match status" value="1"/>
</dbReference>
<keyword evidence="8" id="KW-0472">Membrane</keyword>
<evidence type="ECO:0000256" key="1">
    <source>
        <dbReference type="ARBA" id="ARBA00004141"/>
    </source>
</evidence>
<dbReference type="GO" id="GO:0016020">
    <property type="term" value="C:membrane"/>
    <property type="evidence" value="ECO:0007669"/>
    <property type="project" value="UniProtKB-SubCell"/>
</dbReference>
<dbReference type="GO" id="GO:0016757">
    <property type="term" value="F:glycosyltransferase activity"/>
    <property type="evidence" value="ECO:0007669"/>
    <property type="project" value="UniProtKB-KW"/>
</dbReference>
<evidence type="ECO:0000259" key="11">
    <source>
        <dbReference type="PROSITE" id="PS50929"/>
    </source>
</evidence>
<keyword evidence="7" id="KW-1133">Transmembrane helix</keyword>
<evidence type="ECO:0000256" key="3">
    <source>
        <dbReference type="ARBA" id="ARBA00022679"/>
    </source>
</evidence>
<feature type="domain" description="ABC transporter" evidence="10">
    <location>
        <begin position="780"/>
        <end position="1009"/>
    </location>
</feature>
<dbReference type="Gene3D" id="3.90.550.10">
    <property type="entry name" value="Spore Coat Polysaccharide Biosynthesis Protein SpsA, Chain A"/>
    <property type="match status" value="1"/>
</dbReference>
<dbReference type="InParanoid" id="A0A0E1RW92"/>
<dbReference type="InterPro" id="IPR003593">
    <property type="entry name" value="AAA+_ATPase"/>
</dbReference>
<evidence type="ECO:0000256" key="4">
    <source>
        <dbReference type="ARBA" id="ARBA00022692"/>
    </source>
</evidence>
<dbReference type="GeneID" id="24164044"/>
<dbReference type="PROSITE" id="PS00211">
    <property type="entry name" value="ABC_TRANSPORTER_1"/>
    <property type="match status" value="1"/>
</dbReference>
<evidence type="ECO:0000256" key="9">
    <source>
        <dbReference type="ARBA" id="ARBA00023180"/>
    </source>
</evidence>
<dbReference type="KEGG" id="cim:CIMG_12222"/>
<dbReference type="Proteomes" id="UP000001261">
    <property type="component" value="Unassembled WGS sequence"/>
</dbReference>
<name>A0A0E1RW92_COCIM</name>
<evidence type="ECO:0000256" key="2">
    <source>
        <dbReference type="ARBA" id="ARBA00022676"/>
    </source>
</evidence>
<dbReference type="VEuPathDB" id="FungiDB:CIMG_12222"/>
<proteinExistence type="predicted"/>
<comment type="subcellular location">
    <subcellularLocation>
        <location evidence="1">Membrane</location>
        <topology evidence="1">Multi-pass membrane protein</topology>
    </subcellularLocation>
</comment>
<dbReference type="InterPro" id="IPR052427">
    <property type="entry name" value="Glycosyltrans_GT2/GT47"/>
</dbReference>
<evidence type="ECO:0000256" key="8">
    <source>
        <dbReference type="ARBA" id="ARBA00023136"/>
    </source>
</evidence>
<evidence type="ECO:0000259" key="10">
    <source>
        <dbReference type="PROSITE" id="PS50893"/>
    </source>
</evidence>
<keyword evidence="9" id="KW-0325">Glycoprotein</keyword>
<dbReference type="RefSeq" id="XP_001241580.2">
    <property type="nucleotide sequence ID" value="XM_001241579.2"/>
</dbReference>
<keyword evidence="5" id="KW-0547">Nucleotide-binding</keyword>
<evidence type="ECO:0000256" key="7">
    <source>
        <dbReference type="ARBA" id="ARBA00022989"/>
    </source>
</evidence>
<dbReference type="InterPro" id="IPR011527">
    <property type="entry name" value="ABC1_TM_dom"/>
</dbReference>
<dbReference type="Gene3D" id="1.20.1560.10">
    <property type="entry name" value="ABC transporter type 1, transmembrane domain"/>
    <property type="match status" value="1"/>
</dbReference>
<dbReference type="SMART" id="SM00382">
    <property type="entry name" value="AAA"/>
    <property type="match status" value="1"/>
</dbReference>
<gene>
    <name evidence="12" type="ORF">CIMG_12222</name>
</gene>